<dbReference type="GO" id="GO:0016197">
    <property type="term" value="P:endosomal transport"/>
    <property type="evidence" value="ECO:0007669"/>
    <property type="project" value="TreeGrafter"/>
</dbReference>
<dbReference type="AlphaFoldDB" id="A0A7S2HQT8"/>
<dbReference type="PANTHER" id="PTHR34009:SF2">
    <property type="entry name" value="PROTEIN STAR"/>
    <property type="match status" value="1"/>
</dbReference>
<dbReference type="GO" id="GO:0031902">
    <property type="term" value="C:late endosome membrane"/>
    <property type="evidence" value="ECO:0007669"/>
    <property type="project" value="TreeGrafter"/>
</dbReference>
<dbReference type="GO" id="GO:0005789">
    <property type="term" value="C:endoplasmic reticulum membrane"/>
    <property type="evidence" value="ECO:0007669"/>
    <property type="project" value="TreeGrafter"/>
</dbReference>
<dbReference type="GO" id="GO:0005886">
    <property type="term" value="C:plasma membrane"/>
    <property type="evidence" value="ECO:0007669"/>
    <property type="project" value="TreeGrafter"/>
</dbReference>
<evidence type="ECO:0000313" key="2">
    <source>
        <dbReference type="EMBL" id="CAD9497315.1"/>
    </source>
</evidence>
<reference evidence="2" key="1">
    <citation type="submission" date="2021-01" db="EMBL/GenBank/DDBJ databases">
        <authorList>
            <person name="Corre E."/>
            <person name="Pelletier E."/>
            <person name="Niang G."/>
            <person name="Scheremetjew M."/>
            <person name="Finn R."/>
            <person name="Kale V."/>
            <person name="Holt S."/>
            <person name="Cochrane G."/>
            <person name="Meng A."/>
            <person name="Brown T."/>
            <person name="Cohen L."/>
        </authorList>
    </citation>
    <scope>NUCLEOTIDE SEQUENCE</scope>
    <source>
        <strain evidence="2">UTEX LB 985</strain>
    </source>
</reference>
<gene>
    <name evidence="2" type="ORF">CBRE1094_LOCUS28406</name>
</gene>
<sequence length="309" mass="33894">MPSPTLCLGTGNRCTAGLPHHGSPVLDSAAQWNNGSFPFSACCTSCASPRTCSNSRMEEQHFVELILPLFSEPQQRPVFLEVGGYDGIHESNTLFLQRCLGWSGLMIEASPQKFDELVANRPGVAALHSALSERCEPNSSIRFGGTGTSSAILSDRRSRSGIEVPCAPLRHLLDALNVPHISFMSVDVEGAEAEVVRSIDWSRQSVAVMVVEENTKSHAAKNAQVAAFLRKSTPMRWMFRACWTPKGDALCDAYWVDPRFVDVPRLLAANATYDHHAIRSERAGAVFTHTHNARCRVRDVHGARDKIIA</sequence>
<dbReference type="Gene3D" id="3.40.50.150">
    <property type="entry name" value="Vaccinia Virus protein VP39"/>
    <property type="match status" value="1"/>
</dbReference>
<dbReference type="InterPro" id="IPR006342">
    <property type="entry name" value="FkbM_mtfrase"/>
</dbReference>
<dbReference type="InterPro" id="IPR053202">
    <property type="entry name" value="EGF_Rcpt_Signaling_Reg"/>
</dbReference>
<dbReference type="EMBL" id="HBGU01052054">
    <property type="protein sequence ID" value="CAD9497315.1"/>
    <property type="molecule type" value="Transcribed_RNA"/>
</dbReference>
<dbReference type="GO" id="GO:0006888">
    <property type="term" value="P:endoplasmic reticulum to Golgi vesicle-mediated transport"/>
    <property type="evidence" value="ECO:0007669"/>
    <property type="project" value="TreeGrafter"/>
</dbReference>
<organism evidence="2">
    <name type="scientific">Haptolina brevifila</name>
    <dbReference type="NCBI Taxonomy" id="156173"/>
    <lineage>
        <taxon>Eukaryota</taxon>
        <taxon>Haptista</taxon>
        <taxon>Haptophyta</taxon>
        <taxon>Prymnesiophyceae</taxon>
        <taxon>Prymnesiales</taxon>
        <taxon>Prymnesiaceae</taxon>
        <taxon>Haptolina</taxon>
    </lineage>
</organism>
<dbReference type="SUPFAM" id="SSF53335">
    <property type="entry name" value="S-adenosyl-L-methionine-dependent methyltransferases"/>
    <property type="match status" value="1"/>
</dbReference>
<name>A0A7S2HQT8_9EUKA</name>
<dbReference type="Pfam" id="PF05050">
    <property type="entry name" value="Methyltransf_21"/>
    <property type="match status" value="1"/>
</dbReference>
<accession>A0A7S2HQT8</accession>
<dbReference type="GO" id="GO:0005794">
    <property type="term" value="C:Golgi apparatus"/>
    <property type="evidence" value="ECO:0007669"/>
    <property type="project" value="TreeGrafter"/>
</dbReference>
<feature type="domain" description="Methyltransferase FkbM" evidence="1">
    <location>
        <begin position="81"/>
        <end position="215"/>
    </location>
</feature>
<dbReference type="PANTHER" id="PTHR34009">
    <property type="entry name" value="PROTEIN STAR"/>
    <property type="match status" value="1"/>
</dbReference>
<dbReference type="InterPro" id="IPR029063">
    <property type="entry name" value="SAM-dependent_MTases_sf"/>
</dbReference>
<dbReference type="NCBIfam" id="TIGR01444">
    <property type="entry name" value="fkbM_fam"/>
    <property type="match status" value="1"/>
</dbReference>
<proteinExistence type="predicted"/>
<protein>
    <recommendedName>
        <fullName evidence="1">Methyltransferase FkbM domain-containing protein</fullName>
    </recommendedName>
</protein>
<evidence type="ECO:0000259" key="1">
    <source>
        <dbReference type="Pfam" id="PF05050"/>
    </source>
</evidence>